<keyword evidence="6" id="KW-1185">Reference proteome</keyword>
<evidence type="ECO:0000256" key="2">
    <source>
        <dbReference type="SAM" id="MobiDB-lite"/>
    </source>
</evidence>
<protein>
    <recommendedName>
        <fullName evidence="4">Major facilitator superfamily (MFS) profile domain-containing protein</fullName>
    </recommendedName>
</protein>
<evidence type="ECO:0000256" key="1">
    <source>
        <dbReference type="ARBA" id="ARBA00004141"/>
    </source>
</evidence>
<feature type="transmembrane region" description="Helical" evidence="3">
    <location>
        <begin position="419"/>
        <end position="439"/>
    </location>
</feature>
<evidence type="ECO:0000313" key="6">
    <source>
        <dbReference type="Proteomes" id="UP001345013"/>
    </source>
</evidence>
<dbReference type="Gene3D" id="1.20.1250.20">
    <property type="entry name" value="MFS general substrate transporter like domains"/>
    <property type="match status" value="1"/>
</dbReference>
<accession>A0ABR0K236</accession>
<dbReference type="InterPro" id="IPR036259">
    <property type="entry name" value="MFS_trans_sf"/>
</dbReference>
<feature type="region of interest" description="Disordered" evidence="2">
    <location>
        <begin position="540"/>
        <end position="560"/>
    </location>
</feature>
<feature type="transmembrane region" description="Helical" evidence="3">
    <location>
        <begin position="143"/>
        <end position="160"/>
    </location>
</feature>
<organism evidence="5 6">
    <name type="scientific">Lithohypha guttulata</name>
    <dbReference type="NCBI Taxonomy" id="1690604"/>
    <lineage>
        <taxon>Eukaryota</taxon>
        <taxon>Fungi</taxon>
        <taxon>Dikarya</taxon>
        <taxon>Ascomycota</taxon>
        <taxon>Pezizomycotina</taxon>
        <taxon>Eurotiomycetes</taxon>
        <taxon>Chaetothyriomycetidae</taxon>
        <taxon>Chaetothyriales</taxon>
        <taxon>Trichomeriaceae</taxon>
        <taxon>Lithohypha</taxon>
    </lineage>
</organism>
<feature type="transmembrane region" description="Helical" evidence="3">
    <location>
        <begin position="326"/>
        <end position="343"/>
    </location>
</feature>
<dbReference type="PANTHER" id="PTHR42910:SF1">
    <property type="entry name" value="MAJOR FACILITATOR SUPERFAMILY (MFS) PROFILE DOMAIN-CONTAINING PROTEIN"/>
    <property type="match status" value="1"/>
</dbReference>
<dbReference type="InterPro" id="IPR020846">
    <property type="entry name" value="MFS_dom"/>
</dbReference>
<feature type="transmembrane region" description="Helical" evidence="3">
    <location>
        <begin position="109"/>
        <end position="131"/>
    </location>
</feature>
<sequence length="560" mass="61250">MSDESDVENGKHRDDAATKDSPIQDDRQPSDLTRSDNDEQGTDDVQGRTRRLLGKIFWTPPWCRYDPKSPPTFSIAQNVLFAFAGAFTVANLYYNIAILNVLADDFDVSYYQVSQIPTLMQAGYAVGLLLICPLGDLFPRRPYTLILIFFTATLWIGLCVTRSFNVFLAISFITSITTVTPQIMLPLVGQLAPPKKRPLSLSIVVSGNMLGIVIARILSGVVAQYTNWRNIYWIALALQYIIFAALYLFMPAYPSTNPLPPNNQWKAFCKAYPRLLFSILELAYKHAVLVQAALISFCTSTSFTCFWTTLTFLLSSPPYSLPPTPIGLFGLIGIAGIFLGPLYAKYLIQPLKVPLYAVVLGELVNLLGSCIGTYTGSFFLGGPVIQAFCLDAALQITQIANRTAIYAVAPDARNRVNTVFMLFTFFGQIAGTAAGNVIYDKHGGWRSSGSLGVAAVATSFLVVAARGPWEQGWIGWGGGWGRRDPRAGYPQSQKEEREKNGAVGDRPADAPAAEEAGTALETRGDRLSVIGRARSAAFTRQLSHGSDGHAMYGEDGRDLR</sequence>
<feature type="transmembrane region" description="Helical" evidence="3">
    <location>
        <begin position="166"/>
        <end position="187"/>
    </location>
</feature>
<feature type="compositionally biased region" description="Basic and acidic residues" evidence="2">
    <location>
        <begin position="8"/>
        <end position="37"/>
    </location>
</feature>
<feature type="region of interest" description="Disordered" evidence="2">
    <location>
        <begin position="484"/>
        <end position="524"/>
    </location>
</feature>
<name>A0ABR0K236_9EURO</name>
<feature type="transmembrane region" description="Helical" evidence="3">
    <location>
        <begin position="451"/>
        <end position="469"/>
    </location>
</feature>
<feature type="transmembrane region" description="Helical" evidence="3">
    <location>
        <begin position="79"/>
        <end position="103"/>
    </location>
</feature>
<evidence type="ECO:0000259" key="4">
    <source>
        <dbReference type="PROSITE" id="PS50850"/>
    </source>
</evidence>
<dbReference type="CDD" id="cd17324">
    <property type="entry name" value="MFS_NepI_like"/>
    <property type="match status" value="1"/>
</dbReference>
<feature type="transmembrane region" description="Helical" evidence="3">
    <location>
        <begin position="199"/>
        <end position="219"/>
    </location>
</feature>
<comment type="subcellular location">
    <subcellularLocation>
        <location evidence="1">Membrane</location>
        <topology evidence="1">Multi-pass membrane protein</topology>
    </subcellularLocation>
</comment>
<dbReference type="PROSITE" id="PS50850">
    <property type="entry name" value="MFS"/>
    <property type="match status" value="1"/>
</dbReference>
<dbReference type="EMBL" id="JAVRRG010000119">
    <property type="protein sequence ID" value="KAK5083382.1"/>
    <property type="molecule type" value="Genomic_DNA"/>
</dbReference>
<reference evidence="5 6" key="1">
    <citation type="submission" date="2023-08" db="EMBL/GenBank/DDBJ databases">
        <title>Black Yeasts Isolated from many extreme environments.</title>
        <authorList>
            <person name="Coleine C."/>
            <person name="Stajich J.E."/>
            <person name="Selbmann L."/>
        </authorList>
    </citation>
    <scope>NUCLEOTIDE SEQUENCE [LARGE SCALE GENOMIC DNA]</scope>
    <source>
        <strain evidence="5 6">CCFEE 5885</strain>
    </source>
</reference>
<keyword evidence="3" id="KW-1133">Transmembrane helix</keyword>
<feature type="region of interest" description="Disordered" evidence="2">
    <location>
        <begin position="1"/>
        <end position="46"/>
    </location>
</feature>
<feature type="transmembrane region" description="Helical" evidence="3">
    <location>
        <begin position="288"/>
        <end position="314"/>
    </location>
</feature>
<dbReference type="Pfam" id="PF07690">
    <property type="entry name" value="MFS_1"/>
    <property type="match status" value="1"/>
</dbReference>
<dbReference type="PANTHER" id="PTHR42910">
    <property type="entry name" value="TRANSPORTER SCO4007-RELATED"/>
    <property type="match status" value="1"/>
</dbReference>
<dbReference type="Proteomes" id="UP001345013">
    <property type="component" value="Unassembled WGS sequence"/>
</dbReference>
<gene>
    <name evidence="5" type="ORF">LTR24_007672</name>
</gene>
<feature type="domain" description="Major facilitator superfamily (MFS) profile" evidence="4">
    <location>
        <begin position="74"/>
        <end position="467"/>
    </location>
</feature>
<feature type="compositionally biased region" description="Low complexity" evidence="2">
    <location>
        <begin position="509"/>
        <end position="521"/>
    </location>
</feature>
<keyword evidence="3" id="KW-0472">Membrane</keyword>
<comment type="caution">
    <text evidence="5">The sequence shown here is derived from an EMBL/GenBank/DDBJ whole genome shotgun (WGS) entry which is preliminary data.</text>
</comment>
<evidence type="ECO:0000313" key="5">
    <source>
        <dbReference type="EMBL" id="KAK5083382.1"/>
    </source>
</evidence>
<proteinExistence type="predicted"/>
<feature type="transmembrane region" description="Helical" evidence="3">
    <location>
        <begin position="231"/>
        <end position="250"/>
    </location>
</feature>
<feature type="transmembrane region" description="Helical" evidence="3">
    <location>
        <begin position="355"/>
        <end position="374"/>
    </location>
</feature>
<keyword evidence="3" id="KW-0812">Transmembrane</keyword>
<dbReference type="SUPFAM" id="SSF103473">
    <property type="entry name" value="MFS general substrate transporter"/>
    <property type="match status" value="1"/>
</dbReference>
<dbReference type="InterPro" id="IPR011701">
    <property type="entry name" value="MFS"/>
</dbReference>
<evidence type="ECO:0000256" key="3">
    <source>
        <dbReference type="SAM" id="Phobius"/>
    </source>
</evidence>